<evidence type="ECO:0008006" key="3">
    <source>
        <dbReference type="Google" id="ProtNLM"/>
    </source>
</evidence>
<dbReference type="EMBL" id="BMFS01000010">
    <property type="protein sequence ID" value="GGH05031.1"/>
    <property type="molecule type" value="Genomic_DNA"/>
</dbReference>
<name>A0ABQ1XWX7_9PROT</name>
<comment type="caution">
    <text evidence="1">The sequence shown here is derived from an EMBL/GenBank/DDBJ whole genome shotgun (WGS) entry which is preliminary data.</text>
</comment>
<proteinExistence type="predicted"/>
<organism evidence="1 2">
    <name type="scientific">Glycocaulis albus</name>
    <dbReference type="NCBI Taxonomy" id="1382801"/>
    <lineage>
        <taxon>Bacteria</taxon>
        <taxon>Pseudomonadati</taxon>
        <taxon>Pseudomonadota</taxon>
        <taxon>Alphaproteobacteria</taxon>
        <taxon>Maricaulales</taxon>
        <taxon>Maricaulaceae</taxon>
        <taxon>Glycocaulis</taxon>
    </lineage>
</organism>
<dbReference type="Proteomes" id="UP000648722">
    <property type="component" value="Unassembled WGS sequence"/>
</dbReference>
<protein>
    <recommendedName>
        <fullName evidence="3">Type IV conjugative transfer system protein TraV</fullName>
    </recommendedName>
</protein>
<evidence type="ECO:0000313" key="2">
    <source>
        <dbReference type="Proteomes" id="UP000648722"/>
    </source>
</evidence>
<gene>
    <name evidence="1" type="ORF">GCM10007420_21840</name>
</gene>
<reference evidence="2" key="1">
    <citation type="journal article" date="2019" name="Int. J. Syst. Evol. Microbiol.">
        <title>The Global Catalogue of Microorganisms (GCM) 10K type strain sequencing project: providing services to taxonomists for standard genome sequencing and annotation.</title>
        <authorList>
            <consortium name="The Broad Institute Genomics Platform"/>
            <consortium name="The Broad Institute Genome Sequencing Center for Infectious Disease"/>
            <person name="Wu L."/>
            <person name="Ma J."/>
        </authorList>
    </citation>
    <scope>NUCLEOTIDE SEQUENCE [LARGE SCALE GENOMIC DNA]</scope>
    <source>
        <strain evidence="2">CGMCC 1.12766</strain>
    </source>
</reference>
<sequence length="125" mass="13149">MKLGLVLSVVVAAGLVTGCSTFRGSSVSGEWSCRALGNSTCADIASNDIDVHEVSAGRIHVGPHGPLVSNAPDRPTFYGRQILRVTLAPWVDGDGRYHAGTTIFAPYGDEQWAAPSSARAPGRER</sequence>
<dbReference type="RefSeq" id="WP_188452627.1">
    <property type="nucleotide sequence ID" value="NZ_BMFS01000010.1"/>
</dbReference>
<keyword evidence="2" id="KW-1185">Reference proteome</keyword>
<dbReference type="PROSITE" id="PS51257">
    <property type="entry name" value="PROKAR_LIPOPROTEIN"/>
    <property type="match status" value="1"/>
</dbReference>
<evidence type="ECO:0000313" key="1">
    <source>
        <dbReference type="EMBL" id="GGH05031.1"/>
    </source>
</evidence>
<accession>A0ABQ1XWX7</accession>